<evidence type="ECO:0000313" key="3">
    <source>
        <dbReference type="Proteomes" id="UP001634393"/>
    </source>
</evidence>
<dbReference type="AlphaFoldDB" id="A0ABD3T9B1"/>
<comment type="caution">
    <text evidence="2">The sequence shown here is derived from an EMBL/GenBank/DDBJ whole genome shotgun (WGS) entry which is preliminary data.</text>
</comment>
<evidence type="ECO:0000256" key="1">
    <source>
        <dbReference type="SAM" id="Coils"/>
    </source>
</evidence>
<name>A0ABD3T9B1_9LAMI</name>
<sequence length="205" mass="23369">MAGSELQRQLLTLICDSSTEKPKENQKKQIGKLRSELETANSELEEANMYPNFSSEMSALKIKENTSRDGLIEKILGLNAHIREFQELLASSIKANFHCEATWIEGSVTRHQHGAEMAVGVLDNKFAAQLVFQKEQQYNTEQVIHNLEVINLEALLLDSLMKESMELQDKQTPELEEECAALGNELHKRFLFPRCHQENSEELAR</sequence>
<dbReference type="InterPro" id="IPR053327">
    <property type="entry name" value="KIP"/>
</dbReference>
<reference evidence="2 3" key="1">
    <citation type="submission" date="2024-12" db="EMBL/GenBank/DDBJ databases">
        <title>The unique morphological basis and parallel evolutionary history of personate flowers in Penstemon.</title>
        <authorList>
            <person name="Depatie T.H."/>
            <person name="Wessinger C.A."/>
        </authorList>
    </citation>
    <scope>NUCLEOTIDE SEQUENCE [LARGE SCALE GENOMIC DNA]</scope>
    <source>
        <strain evidence="2">WTNN_2</strain>
        <tissue evidence="2">Leaf</tissue>
    </source>
</reference>
<dbReference type="PANTHER" id="PTHR36001">
    <property type="entry name" value="CTAGE FAMILY PROTEIN-RELATED"/>
    <property type="match status" value="1"/>
</dbReference>
<keyword evidence="3" id="KW-1185">Reference proteome</keyword>
<accession>A0ABD3T9B1</accession>
<dbReference type="Proteomes" id="UP001634393">
    <property type="component" value="Unassembled WGS sequence"/>
</dbReference>
<gene>
    <name evidence="2" type="ORF">ACJIZ3_007919</name>
</gene>
<dbReference type="EMBL" id="JBJXBP010000004">
    <property type="protein sequence ID" value="KAL3833183.1"/>
    <property type="molecule type" value="Genomic_DNA"/>
</dbReference>
<proteinExistence type="predicted"/>
<dbReference type="PANTHER" id="PTHR36001:SF2">
    <property type="entry name" value="CTAGE FAMILY PROTEIN-RELATED"/>
    <property type="match status" value="1"/>
</dbReference>
<keyword evidence="1" id="KW-0175">Coiled coil</keyword>
<evidence type="ECO:0000313" key="2">
    <source>
        <dbReference type="EMBL" id="KAL3833183.1"/>
    </source>
</evidence>
<feature type="coiled-coil region" evidence="1">
    <location>
        <begin position="23"/>
        <end position="50"/>
    </location>
</feature>
<organism evidence="2 3">
    <name type="scientific">Penstemon smallii</name>
    <dbReference type="NCBI Taxonomy" id="265156"/>
    <lineage>
        <taxon>Eukaryota</taxon>
        <taxon>Viridiplantae</taxon>
        <taxon>Streptophyta</taxon>
        <taxon>Embryophyta</taxon>
        <taxon>Tracheophyta</taxon>
        <taxon>Spermatophyta</taxon>
        <taxon>Magnoliopsida</taxon>
        <taxon>eudicotyledons</taxon>
        <taxon>Gunneridae</taxon>
        <taxon>Pentapetalae</taxon>
        <taxon>asterids</taxon>
        <taxon>lamiids</taxon>
        <taxon>Lamiales</taxon>
        <taxon>Plantaginaceae</taxon>
        <taxon>Cheloneae</taxon>
        <taxon>Penstemon</taxon>
    </lineage>
</organism>
<protein>
    <submittedName>
        <fullName evidence="2">Uncharacterized protein</fullName>
    </submittedName>
</protein>